<evidence type="ECO:0000313" key="3">
    <source>
        <dbReference type="EMBL" id="BDR59178.1"/>
    </source>
</evidence>
<keyword evidence="4" id="KW-1185">Reference proteome</keyword>
<dbReference type="RefSeq" id="WP_317634984.1">
    <property type="nucleotide sequence ID" value="NZ_AP026802.1"/>
</dbReference>
<accession>A0AAU9DYC7</accession>
<dbReference type="Proteomes" id="UP001321861">
    <property type="component" value="Chromosome"/>
</dbReference>
<reference evidence="3 4" key="1">
    <citation type="journal article" date="2023" name="Microbiol. Spectr.">
        <title>Symbiosis of Carpenter Bees with Uncharacterized Lactic Acid Bacteria Showing NAD Auxotrophy.</title>
        <authorList>
            <person name="Kawasaki S."/>
            <person name="Ozawa K."/>
            <person name="Mori T."/>
            <person name="Yamamoto A."/>
            <person name="Ito M."/>
            <person name="Ohkuma M."/>
            <person name="Sakamoto M."/>
            <person name="Matsutani M."/>
        </authorList>
    </citation>
    <scope>NUCLEOTIDE SEQUENCE [LARGE SCALE GENOMIC DNA]</scope>
    <source>
        <strain evidence="3 4">XA3</strain>
    </source>
</reference>
<evidence type="ECO:0000313" key="4">
    <source>
        <dbReference type="Proteomes" id="UP001321861"/>
    </source>
</evidence>
<feature type="region of interest" description="Disordered" evidence="2">
    <location>
        <begin position="23"/>
        <end position="49"/>
    </location>
</feature>
<dbReference type="AlphaFoldDB" id="A0AAU9DYC7"/>
<sequence length="205" mass="23009">MKKTTIIVSVLILSLMTGCTKKVEDHPKSHSVSSKSQSSKKKSSAPKVQKEISLADYQALKLDHPTKKSTVISKWGQPAENYKEKGSLRESAIWQGESGSHVIIIFDQKEEIISKFLTNTKTKRTNTITLADFQKIKKGQTPEQVKAILGEPDGYLDLGPVDEEKGMNSYNYMYNLAKSDPEKEANISIDFVDDQVYLLNQKNLK</sequence>
<evidence type="ECO:0000256" key="1">
    <source>
        <dbReference type="ARBA" id="ARBA00022729"/>
    </source>
</evidence>
<dbReference type="KEGG" id="xap:XA3_16190"/>
<gene>
    <name evidence="3" type="ORF">XA3_16190</name>
</gene>
<dbReference type="Pfam" id="PF12978">
    <property type="entry name" value="DUF3862"/>
    <property type="match status" value="1"/>
</dbReference>
<dbReference type="EMBL" id="AP026802">
    <property type="protein sequence ID" value="BDR59178.1"/>
    <property type="molecule type" value="Genomic_DNA"/>
</dbReference>
<evidence type="ECO:0000256" key="2">
    <source>
        <dbReference type="SAM" id="MobiDB-lite"/>
    </source>
</evidence>
<protein>
    <recommendedName>
        <fullName evidence="5">Lipoprotein</fullName>
    </recommendedName>
</protein>
<dbReference type="InterPro" id="IPR037873">
    <property type="entry name" value="BamE-like"/>
</dbReference>
<organism evidence="3 4">
    <name type="scientific">Xylocopilactobacillus apicola</name>
    <dbReference type="NCBI Taxonomy" id="2932184"/>
    <lineage>
        <taxon>Bacteria</taxon>
        <taxon>Bacillati</taxon>
        <taxon>Bacillota</taxon>
        <taxon>Bacilli</taxon>
        <taxon>Lactobacillales</taxon>
        <taxon>Lactobacillaceae</taxon>
        <taxon>Xylocopilactobacillus</taxon>
    </lineage>
</organism>
<evidence type="ECO:0008006" key="5">
    <source>
        <dbReference type="Google" id="ProtNLM"/>
    </source>
</evidence>
<keyword evidence="1" id="KW-0732">Signal</keyword>
<dbReference type="PROSITE" id="PS51257">
    <property type="entry name" value="PROKAR_LIPOPROTEIN"/>
    <property type="match status" value="1"/>
</dbReference>
<proteinExistence type="predicted"/>
<dbReference type="Gene3D" id="3.30.1450.10">
    <property type="match status" value="1"/>
</dbReference>
<name>A0AAU9DYC7_9LACO</name>
<dbReference type="InterPro" id="IPR024418">
    <property type="entry name" value="DUF3862"/>
</dbReference>